<sequence>MVVTVVLVMVVILVVGMLIATSYYEEGVRCWRRLLEERAVDAGKGKEAGMWNVVMGKGGSRRSGVRREEAGH</sequence>
<dbReference type="EMBL" id="VSRR010031468">
    <property type="protein sequence ID" value="MPC70631.1"/>
    <property type="molecule type" value="Genomic_DNA"/>
</dbReference>
<organism evidence="2 3">
    <name type="scientific">Portunus trituberculatus</name>
    <name type="common">Swimming crab</name>
    <name type="synonym">Neptunus trituberculatus</name>
    <dbReference type="NCBI Taxonomy" id="210409"/>
    <lineage>
        <taxon>Eukaryota</taxon>
        <taxon>Metazoa</taxon>
        <taxon>Ecdysozoa</taxon>
        <taxon>Arthropoda</taxon>
        <taxon>Crustacea</taxon>
        <taxon>Multicrustacea</taxon>
        <taxon>Malacostraca</taxon>
        <taxon>Eumalacostraca</taxon>
        <taxon>Eucarida</taxon>
        <taxon>Decapoda</taxon>
        <taxon>Pleocyemata</taxon>
        <taxon>Brachyura</taxon>
        <taxon>Eubrachyura</taxon>
        <taxon>Portunoidea</taxon>
        <taxon>Portunidae</taxon>
        <taxon>Portuninae</taxon>
        <taxon>Portunus</taxon>
    </lineage>
</organism>
<keyword evidence="1" id="KW-0472">Membrane</keyword>
<keyword evidence="1" id="KW-0812">Transmembrane</keyword>
<accession>A0A5B7HD20</accession>
<evidence type="ECO:0000256" key="1">
    <source>
        <dbReference type="SAM" id="Phobius"/>
    </source>
</evidence>
<keyword evidence="1" id="KW-1133">Transmembrane helix</keyword>
<name>A0A5B7HD20_PORTR</name>
<protein>
    <submittedName>
        <fullName evidence="2">Uncharacterized protein</fullName>
    </submittedName>
</protein>
<dbReference type="Proteomes" id="UP000324222">
    <property type="component" value="Unassembled WGS sequence"/>
</dbReference>
<dbReference type="AlphaFoldDB" id="A0A5B7HD20"/>
<feature type="transmembrane region" description="Helical" evidence="1">
    <location>
        <begin position="6"/>
        <end position="24"/>
    </location>
</feature>
<gene>
    <name evidence="2" type="ORF">E2C01_064885</name>
</gene>
<reference evidence="2 3" key="1">
    <citation type="submission" date="2019-05" db="EMBL/GenBank/DDBJ databases">
        <title>Another draft genome of Portunus trituberculatus and its Hox gene families provides insights of decapod evolution.</title>
        <authorList>
            <person name="Jeong J.-H."/>
            <person name="Song I."/>
            <person name="Kim S."/>
            <person name="Choi T."/>
            <person name="Kim D."/>
            <person name="Ryu S."/>
            <person name="Kim W."/>
        </authorList>
    </citation>
    <scope>NUCLEOTIDE SEQUENCE [LARGE SCALE GENOMIC DNA]</scope>
    <source>
        <tissue evidence="2">Muscle</tissue>
    </source>
</reference>
<comment type="caution">
    <text evidence="2">The sequence shown here is derived from an EMBL/GenBank/DDBJ whole genome shotgun (WGS) entry which is preliminary data.</text>
</comment>
<evidence type="ECO:0000313" key="3">
    <source>
        <dbReference type="Proteomes" id="UP000324222"/>
    </source>
</evidence>
<keyword evidence="3" id="KW-1185">Reference proteome</keyword>
<evidence type="ECO:0000313" key="2">
    <source>
        <dbReference type="EMBL" id="MPC70631.1"/>
    </source>
</evidence>
<proteinExistence type="predicted"/>